<dbReference type="GO" id="GO:0020037">
    <property type="term" value="F:heme binding"/>
    <property type="evidence" value="ECO:0007669"/>
    <property type="project" value="InterPro"/>
</dbReference>
<evidence type="ECO:0000256" key="3">
    <source>
        <dbReference type="ARBA" id="ARBA00023004"/>
    </source>
</evidence>
<evidence type="ECO:0000256" key="4">
    <source>
        <dbReference type="PROSITE-ProRule" id="PRU00433"/>
    </source>
</evidence>
<proteinExistence type="predicted"/>
<dbReference type="AlphaFoldDB" id="A0A5C6C8C3"/>
<dbReference type="EMBL" id="SJPU01000001">
    <property type="protein sequence ID" value="TWU19009.1"/>
    <property type="molecule type" value="Genomic_DNA"/>
</dbReference>
<gene>
    <name evidence="7" type="ORF">Poly21_11800</name>
</gene>
<keyword evidence="1 4" id="KW-0349">Heme</keyword>
<keyword evidence="5" id="KW-0732">Signal</keyword>
<dbReference type="SUPFAM" id="SSF50952">
    <property type="entry name" value="Soluble quinoprotein glucose dehydrogenase"/>
    <property type="match status" value="1"/>
</dbReference>
<dbReference type="NCBIfam" id="TIGR02604">
    <property type="entry name" value="Piru_Ver_Nterm"/>
    <property type="match status" value="1"/>
</dbReference>
<feature type="signal peptide" evidence="5">
    <location>
        <begin position="1"/>
        <end position="23"/>
    </location>
</feature>
<evidence type="ECO:0000313" key="8">
    <source>
        <dbReference type="Proteomes" id="UP000319908"/>
    </source>
</evidence>
<keyword evidence="3 4" id="KW-0408">Iron</keyword>
<dbReference type="InterPro" id="IPR009056">
    <property type="entry name" value="Cyt_c-like_dom"/>
</dbReference>
<dbReference type="RefSeq" id="WP_146405928.1">
    <property type="nucleotide sequence ID" value="NZ_SJPU01000001.1"/>
</dbReference>
<dbReference type="Gene3D" id="1.10.760.10">
    <property type="entry name" value="Cytochrome c-like domain"/>
    <property type="match status" value="1"/>
</dbReference>
<sequence length="846" mass="91844">MHSRIILLILLASWHSTSCSQSASPQERDARYADVPEPDVLVPGWQINLVVAEPDLVTPTDCCLDSQGNLYVIECHTHFPPEGYPGPKTDRVYRFDALSGSPALNHPQLFYEGGHATMAIADLGDGWIGLLTRDALRRMRDSNDDGIADQVETLLRLNTTANYPHNGLSSLTGSPDGWLIVGQGENFGEPYELVGSDGSKQVGGGEGGNLFRCRIDGSQVQRLATGFWNPFGSCYDRAGRLWVVENDPDSMPPNRLLHVVPTADFGFQFRFGRAGTHPLQAWDGELPGTLPMAAGVGEAACDVLIHGKYLWVTSWGDNRIERYEMHPHGATLTGRTEVIVQGDANFRPVGMVVAPDGSLYVTDWVDRSYAVHGKGRLWRISHEGGSDAAAASDQEDSLSQLTSDEEQAEQLRNDPSMELGERIDALASDDAFIRQAAIAGLIHTGQLSEIAAVGDLSPRQAVGALASWRWLAFTSPDDAVTQRQLNDSIDWGLNQSSDEVLVAAIRYATEASAQEHLPAIEMLLLRPDLSPQVFAAAIASIAYLETGSAAGSTRDPATEQRLSEIIADPDRSAMTRAFAVRSLSEDATHPTASQLAQWTRELNSREFSLEVVRLLAARQSADAGGALAELAANETLDDETRADALAGLARNAGSHAAIINQLSLPRQSNTLRTEANRILNRKTPEMNQSDAIPGKEDFELWDALVGHGGNADAGRRVFMRKTCINCHAHSGRGARTGPDLSTLAGQMTSRRVIESILAPSREIGPLYVPWRILTVDGMVLTGLKLHVPGVGTAMRYQGADGNTFDVALEEIEQQEPIEQSIMPAGLEQAMSIQEFRDLVAFLTREE</sequence>
<evidence type="ECO:0000256" key="1">
    <source>
        <dbReference type="ARBA" id="ARBA00022617"/>
    </source>
</evidence>
<comment type="caution">
    <text evidence="7">The sequence shown here is derived from an EMBL/GenBank/DDBJ whole genome shotgun (WGS) entry which is preliminary data.</text>
</comment>
<dbReference type="InterPro" id="IPR036909">
    <property type="entry name" value="Cyt_c-like_dom_sf"/>
</dbReference>
<dbReference type="NCBIfam" id="TIGR02603">
    <property type="entry name" value="CxxCH_TIGR02603"/>
    <property type="match status" value="1"/>
</dbReference>
<dbReference type="InterPro" id="IPR011042">
    <property type="entry name" value="6-blade_b-propeller_TolB-like"/>
</dbReference>
<feature type="domain" description="Cytochrome c" evidence="6">
    <location>
        <begin position="709"/>
        <end position="846"/>
    </location>
</feature>
<reference evidence="7 8" key="1">
    <citation type="journal article" date="2020" name="Antonie Van Leeuwenhoek">
        <title>Rhodopirellula heiligendammensis sp. nov., Rhodopirellula pilleata sp. nov., and Rhodopirellula solitaria sp. nov. isolated from natural or artificial marine surfaces in Northern Germany and California, USA, and emended description of the genus Rhodopirellula.</title>
        <authorList>
            <person name="Kallscheuer N."/>
            <person name="Wiegand S."/>
            <person name="Jogler M."/>
            <person name="Boedeker C."/>
            <person name="Peeters S.H."/>
            <person name="Rast P."/>
            <person name="Heuer A."/>
            <person name="Jetten M.S.M."/>
            <person name="Rohde M."/>
            <person name="Jogler C."/>
        </authorList>
    </citation>
    <scope>NUCLEOTIDE SEQUENCE [LARGE SCALE GENOMIC DNA]</scope>
    <source>
        <strain evidence="7 8">Poly21</strain>
    </source>
</reference>
<dbReference type="GO" id="GO:0009055">
    <property type="term" value="F:electron transfer activity"/>
    <property type="evidence" value="ECO:0007669"/>
    <property type="project" value="InterPro"/>
</dbReference>
<dbReference type="PANTHER" id="PTHR33546:SF1">
    <property type="entry name" value="LARGE, MULTIFUNCTIONAL SECRETED PROTEIN"/>
    <property type="match status" value="1"/>
</dbReference>
<protein>
    <submittedName>
        <fullName evidence="7">Cytochrome c</fullName>
    </submittedName>
</protein>
<dbReference type="SUPFAM" id="SSF46626">
    <property type="entry name" value="Cytochrome c"/>
    <property type="match status" value="1"/>
</dbReference>
<evidence type="ECO:0000313" key="7">
    <source>
        <dbReference type="EMBL" id="TWU19009.1"/>
    </source>
</evidence>
<keyword evidence="2 4" id="KW-0479">Metal-binding</keyword>
<evidence type="ECO:0000256" key="5">
    <source>
        <dbReference type="SAM" id="SignalP"/>
    </source>
</evidence>
<evidence type="ECO:0000256" key="2">
    <source>
        <dbReference type="ARBA" id="ARBA00022723"/>
    </source>
</evidence>
<organism evidence="7 8">
    <name type="scientific">Allorhodopirellula heiligendammensis</name>
    <dbReference type="NCBI Taxonomy" id="2714739"/>
    <lineage>
        <taxon>Bacteria</taxon>
        <taxon>Pseudomonadati</taxon>
        <taxon>Planctomycetota</taxon>
        <taxon>Planctomycetia</taxon>
        <taxon>Pirellulales</taxon>
        <taxon>Pirellulaceae</taxon>
        <taxon>Allorhodopirellula</taxon>
    </lineage>
</organism>
<dbReference type="InterPro" id="IPR055557">
    <property type="entry name" value="DUF7133"/>
</dbReference>
<dbReference type="InterPro" id="IPR013427">
    <property type="entry name" value="Haem-bd_dom_put"/>
</dbReference>
<dbReference type="InterPro" id="IPR013428">
    <property type="entry name" value="Membrane-bound_put_N"/>
</dbReference>
<dbReference type="Pfam" id="PF00034">
    <property type="entry name" value="Cytochrom_C"/>
    <property type="match status" value="1"/>
</dbReference>
<dbReference type="InterPro" id="IPR011041">
    <property type="entry name" value="Quinoprot_gluc/sorb_DH_b-prop"/>
</dbReference>
<name>A0A5C6C8C3_9BACT</name>
<dbReference type="PROSITE" id="PS51007">
    <property type="entry name" value="CYTC"/>
    <property type="match status" value="1"/>
</dbReference>
<dbReference type="OrthoDB" id="232040at2"/>
<dbReference type="PANTHER" id="PTHR33546">
    <property type="entry name" value="LARGE, MULTIFUNCTIONAL SECRETED PROTEIN-RELATED"/>
    <property type="match status" value="1"/>
</dbReference>
<keyword evidence="8" id="KW-1185">Reference proteome</keyword>
<evidence type="ECO:0000259" key="6">
    <source>
        <dbReference type="PROSITE" id="PS51007"/>
    </source>
</evidence>
<dbReference type="Proteomes" id="UP000319908">
    <property type="component" value="Unassembled WGS sequence"/>
</dbReference>
<accession>A0A5C6C8C3</accession>
<feature type="chain" id="PRO_5022831551" evidence="5">
    <location>
        <begin position="24"/>
        <end position="846"/>
    </location>
</feature>
<dbReference type="GO" id="GO:0046872">
    <property type="term" value="F:metal ion binding"/>
    <property type="evidence" value="ECO:0007669"/>
    <property type="project" value="UniProtKB-KW"/>
</dbReference>
<dbReference type="Pfam" id="PF23500">
    <property type="entry name" value="DUF7133"/>
    <property type="match status" value="1"/>
</dbReference>
<dbReference type="Gene3D" id="2.120.10.30">
    <property type="entry name" value="TolB, C-terminal domain"/>
    <property type="match status" value="1"/>
</dbReference>